<dbReference type="FunFam" id="2.40.50.140:FF:000084">
    <property type="entry name" value="Single-stranded DNA-binding protein"/>
    <property type="match status" value="1"/>
</dbReference>
<dbReference type="InterPro" id="IPR012340">
    <property type="entry name" value="NA-bd_OB-fold"/>
</dbReference>
<dbReference type="PANTHER" id="PTHR10302:SF27">
    <property type="entry name" value="SINGLE-STRANDED DNA-BINDING PROTEIN"/>
    <property type="match status" value="1"/>
</dbReference>
<dbReference type="EMBL" id="CP000764">
    <property type="protein sequence ID" value="ABS21924.1"/>
    <property type="molecule type" value="Genomic_DNA"/>
</dbReference>
<name>A7GP66_BACCN</name>
<comment type="caution">
    <text evidence="3">Lacks conserved residue(s) required for the propagation of feature annotation.</text>
</comment>
<evidence type="ECO:0000256" key="1">
    <source>
        <dbReference type="ARBA" id="ARBA00023125"/>
    </source>
</evidence>
<dbReference type="GO" id="GO:0006260">
    <property type="term" value="P:DNA replication"/>
    <property type="evidence" value="ECO:0007669"/>
    <property type="project" value="InterPro"/>
</dbReference>
<dbReference type="InterPro" id="IPR011344">
    <property type="entry name" value="ssDNA-bd"/>
</dbReference>
<dbReference type="GO" id="GO:0006310">
    <property type="term" value="P:DNA recombination"/>
    <property type="evidence" value="ECO:0007669"/>
    <property type="project" value="UniProtKB-KW"/>
</dbReference>
<evidence type="ECO:0000256" key="2">
    <source>
        <dbReference type="ARBA" id="ARBA00023172"/>
    </source>
</evidence>
<dbReference type="NCBIfam" id="NF005242">
    <property type="entry name" value="PRK06752.1"/>
    <property type="match status" value="1"/>
</dbReference>
<evidence type="ECO:0000313" key="5">
    <source>
        <dbReference type="EMBL" id="ABS21924.1"/>
    </source>
</evidence>
<proteinExistence type="inferred from homology"/>
<evidence type="ECO:0000256" key="4">
    <source>
        <dbReference type="PIRNR" id="PIRNR002070"/>
    </source>
</evidence>
<dbReference type="eggNOG" id="COG0629">
    <property type="taxonomic scope" value="Bacteria"/>
</dbReference>
<dbReference type="GO" id="GO:0003697">
    <property type="term" value="F:single-stranded DNA binding"/>
    <property type="evidence" value="ECO:0007669"/>
    <property type="project" value="UniProtKB-UniRule"/>
</dbReference>
<dbReference type="Pfam" id="PF00436">
    <property type="entry name" value="SSB"/>
    <property type="match status" value="1"/>
</dbReference>
<accession>A7GP66</accession>
<gene>
    <name evidence="5" type="ordered locus">Bcer98_1615</name>
</gene>
<keyword evidence="6" id="KW-1185">Reference proteome</keyword>
<dbReference type="Gene3D" id="2.40.50.140">
    <property type="entry name" value="Nucleic acid-binding proteins"/>
    <property type="match status" value="1"/>
</dbReference>
<evidence type="ECO:0000256" key="3">
    <source>
        <dbReference type="HAMAP-Rule" id="MF_00984"/>
    </source>
</evidence>
<dbReference type="InterPro" id="IPR000424">
    <property type="entry name" value="Primosome_PriB/ssb"/>
</dbReference>
<dbReference type="STRING" id="315749.Bcer98_1615"/>
<keyword evidence="1 3" id="KW-0238">DNA-binding</keyword>
<reference evidence="5 6" key="1">
    <citation type="journal article" date="2008" name="Chem. Biol. Interact.">
        <title>Extending the Bacillus cereus group genomics to putative food-borne pathogens of different toxicity.</title>
        <authorList>
            <person name="Lapidus A."/>
            <person name="Goltsman E."/>
            <person name="Auger S."/>
            <person name="Galleron N."/>
            <person name="Segurens B."/>
            <person name="Dossat C."/>
            <person name="Land M.L."/>
            <person name="Broussolle V."/>
            <person name="Brillard J."/>
            <person name="Guinebretiere M.H."/>
            <person name="Sanchis V."/>
            <person name="Nguen-The C."/>
            <person name="Lereclus D."/>
            <person name="Richardson P."/>
            <person name="Wincker P."/>
            <person name="Weissenbach J."/>
            <person name="Ehrlich S.D."/>
            <person name="Sorokin A."/>
        </authorList>
    </citation>
    <scope>NUCLEOTIDE SEQUENCE [LARGE SCALE GENOMIC DNA]</scope>
    <source>
        <strain evidence="6">DSM 22905 / CIP 110041 / 391-98 / NVH 391-98</strain>
    </source>
</reference>
<sequence>MEKKCEVIYMMNRVVLVGRLTKDPELYYTKQGIPYARICIAVNRGFRNSLGEQQADYIYCVVWRKSAENVLEYCRKGSLVGITGRIHTSNYENDQGKRIYRTEVVIERITFLERKREISNG</sequence>
<dbReference type="CDD" id="cd04496">
    <property type="entry name" value="SSB_OBF"/>
    <property type="match status" value="1"/>
</dbReference>
<protein>
    <recommendedName>
        <fullName evidence="3 4">Single-stranded DNA-binding protein</fullName>
        <shortName evidence="3">SSB</shortName>
    </recommendedName>
</protein>
<dbReference type="AlphaFoldDB" id="A7GP66"/>
<keyword evidence="2" id="KW-0233">DNA recombination</keyword>
<comment type="subunit">
    <text evidence="3">Homotetramer.</text>
</comment>
<evidence type="ECO:0000313" key="6">
    <source>
        <dbReference type="Proteomes" id="UP000002300"/>
    </source>
</evidence>
<dbReference type="KEGG" id="bcy:Bcer98_1615"/>
<dbReference type="SUPFAM" id="SSF50249">
    <property type="entry name" value="Nucleic acid-binding proteins"/>
    <property type="match status" value="1"/>
</dbReference>
<dbReference type="NCBIfam" id="TIGR00621">
    <property type="entry name" value="ssb"/>
    <property type="match status" value="1"/>
</dbReference>
<organism evidence="5 6">
    <name type="scientific">Bacillus cytotoxicus (strain DSM 22905 / CIP 110041 / 391-98 / NVH 391-98)</name>
    <dbReference type="NCBI Taxonomy" id="315749"/>
    <lineage>
        <taxon>Bacteria</taxon>
        <taxon>Bacillati</taxon>
        <taxon>Bacillota</taxon>
        <taxon>Bacilli</taxon>
        <taxon>Bacillales</taxon>
        <taxon>Bacillaceae</taxon>
        <taxon>Bacillus</taxon>
        <taxon>Bacillus cereus group</taxon>
    </lineage>
</organism>
<dbReference type="Proteomes" id="UP000002300">
    <property type="component" value="Chromosome"/>
</dbReference>
<dbReference type="GO" id="GO:0009295">
    <property type="term" value="C:nucleoid"/>
    <property type="evidence" value="ECO:0007669"/>
    <property type="project" value="TreeGrafter"/>
</dbReference>
<dbReference type="HOGENOM" id="CLU_078758_6_1_9"/>
<dbReference type="PANTHER" id="PTHR10302">
    <property type="entry name" value="SINGLE-STRANDED DNA-BINDING PROTEIN"/>
    <property type="match status" value="1"/>
</dbReference>
<dbReference type="PROSITE" id="PS50935">
    <property type="entry name" value="SSB"/>
    <property type="match status" value="1"/>
</dbReference>
<dbReference type="HAMAP" id="MF_00984">
    <property type="entry name" value="SSB"/>
    <property type="match status" value="1"/>
</dbReference>
<dbReference type="PIRSF" id="PIRSF002070">
    <property type="entry name" value="SSB"/>
    <property type="match status" value="1"/>
</dbReference>